<dbReference type="PRINTS" id="PR00096">
    <property type="entry name" value="GATASE"/>
</dbReference>
<dbReference type="SUPFAM" id="SSF52317">
    <property type="entry name" value="Class I glutamine amidotransferase-like"/>
    <property type="match status" value="1"/>
</dbReference>
<organism evidence="3 4">
    <name type="scientific">Ectobacillus funiculus</name>
    <dbReference type="NCBI Taxonomy" id="137993"/>
    <lineage>
        <taxon>Bacteria</taxon>
        <taxon>Bacillati</taxon>
        <taxon>Bacillota</taxon>
        <taxon>Bacilli</taxon>
        <taxon>Bacillales</taxon>
        <taxon>Bacillaceae</taxon>
        <taxon>Ectobacillus</taxon>
    </lineage>
</organism>
<protein>
    <submittedName>
        <fullName evidence="3">Anthranilate synthase component II</fullName>
    </submittedName>
</protein>
<feature type="domain" description="Glutamine amidotransferase" evidence="2">
    <location>
        <begin position="3"/>
        <end position="186"/>
    </location>
</feature>
<dbReference type="Gene3D" id="3.40.50.880">
    <property type="match status" value="1"/>
</dbReference>
<gene>
    <name evidence="3" type="ORF">ACFFMS_31250</name>
</gene>
<comment type="caution">
    <text evidence="3">The sequence shown here is derived from an EMBL/GenBank/DDBJ whole genome shotgun (WGS) entry which is preliminary data.</text>
</comment>
<dbReference type="InterPro" id="IPR017926">
    <property type="entry name" value="GATASE"/>
</dbReference>
<evidence type="ECO:0000256" key="1">
    <source>
        <dbReference type="ARBA" id="ARBA00022962"/>
    </source>
</evidence>
<dbReference type="InterPro" id="IPR029062">
    <property type="entry name" value="Class_I_gatase-like"/>
</dbReference>
<dbReference type="PRINTS" id="PR00097">
    <property type="entry name" value="ANTSNTHASEII"/>
</dbReference>
<proteinExistence type="predicted"/>
<keyword evidence="4" id="KW-1185">Reference proteome</keyword>
<reference evidence="3 4" key="1">
    <citation type="submission" date="2024-09" db="EMBL/GenBank/DDBJ databases">
        <authorList>
            <person name="Sun Q."/>
            <person name="Mori K."/>
        </authorList>
    </citation>
    <scope>NUCLEOTIDE SEQUENCE [LARGE SCALE GENOMIC DNA]</scope>
    <source>
        <strain evidence="3 4">JCM 11201</strain>
    </source>
</reference>
<sequence>MILLIDNYDSFTYNLYQLLGMCDAEVKVVRNDKITIEEIKQLEPDAIVLSPGPGHPEDAGICVEVVQQLSPTIPILGICLGHQAMVHALGGKVVRANLVKHGKTSLLEHTGASIFQDIPKPVTVMRYHSLVAEKATLPSEFEVLATSADDGEIMAIKHREYPLFGLQFHPESIATEDGRTMINQFLNYTQRGSRHESVSSQTN</sequence>
<dbReference type="NCBIfam" id="TIGR00566">
    <property type="entry name" value="trpG_papA"/>
    <property type="match status" value="1"/>
</dbReference>
<evidence type="ECO:0000313" key="3">
    <source>
        <dbReference type="EMBL" id="MFB9762703.1"/>
    </source>
</evidence>
<dbReference type="CDD" id="cd01743">
    <property type="entry name" value="GATase1_Anthranilate_Synthase"/>
    <property type="match status" value="1"/>
</dbReference>
<dbReference type="Proteomes" id="UP001589609">
    <property type="component" value="Unassembled WGS sequence"/>
</dbReference>
<dbReference type="RefSeq" id="WP_379952574.1">
    <property type="nucleotide sequence ID" value="NZ_JBHMAF010000200.1"/>
</dbReference>
<evidence type="ECO:0000313" key="4">
    <source>
        <dbReference type="Proteomes" id="UP001589609"/>
    </source>
</evidence>
<name>A0ABV5WQG7_9BACI</name>
<dbReference type="PRINTS" id="PR00099">
    <property type="entry name" value="CPSGATASE"/>
</dbReference>
<dbReference type="Pfam" id="PF00117">
    <property type="entry name" value="GATase"/>
    <property type="match status" value="1"/>
</dbReference>
<dbReference type="PROSITE" id="PS51273">
    <property type="entry name" value="GATASE_TYPE_1"/>
    <property type="match status" value="1"/>
</dbReference>
<dbReference type="PANTHER" id="PTHR43418:SF4">
    <property type="entry name" value="MULTIFUNCTIONAL TRYPTOPHAN BIOSYNTHESIS PROTEIN"/>
    <property type="match status" value="1"/>
</dbReference>
<dbReference type="EMBL" id="JBHMAF010000200">
    <property type="protein sequence ID" value="MFB9762703.1"/>
    <property type="molecule type" value="Genomic_DNA"/>
</dbReference>
<evidence type="ECO:0000259" key="2">
    <source>
        <dbReference type="Pfam" id="PF00117"/>
    </source>
</evidence>
<keyword evidence="1" id="KW-0315">Glutamine amidotransferase</keyword>
<dbReference type="PANTHER" id="PTHR43418">
    <property type="entry name" value="MULTIFUNCTIONAL TRYPTOPHAN BIOSYNTHESIS PROTEIN-RELATED"/>
    <property type="match status" value="1"/>
</dbReference>
<dbReference type="InterPro" id="IPR050472">
    <property type="entry name" value="Anth_synth/Amidotransfase"/>
</dbReference>
<accession>A0ABV5WQG7</accession>
<dbReference type="InterPro" id="IPR006221">
    <property type="entry name" value="TrpG/PapA_dom"/>
</dbReference>